<dbReference type="InterPro" id="IPR043135">
    <property type="entry name" value="Fur_C"/>
</dbReference>
<evidence type="ECO:0000256" key="10">
    <source>
        <dbReference type="ARBA" id="ARBA00023163"/>
    </source>
</evidence>
<evidence type="ECO:0000256" key="8">
    <source>
        <dbReference type="ARBA" id="ARBA00023015"/>
    </source>
</evidence>
<keyword evidence="5" id="KW-0678">Repressor</keyword>
<evidence type="ECO:0000256" key="6">
    <source>
        <dbReference type="ARBA" id="ARBA00022723"/>
    </source>
</evidence>
<proteinExistence type="inferred from homology"/>
<dbReference type="PANTHER" id="PTHR33202">
    <property type="entry name" value="ZINC UPTAKE REGULATION PROTEIN"/>
    <property type="match status" value="1"/>
</dbReference>
<dbReference type="CDD" id="cd07153">
    <property type="entry name" value="Fur_like"/>
    <property type="match status" value="1"/>
</dbReference>
<reference evidence="11 12" key="1">
    <citation type="submission" date="2024-09" db="EMBL/GenBank/DDBJ databases">
        <authorList>
            <person name="Sun Q."/>
            <person name="Mori K."/>
        </authorList>
    </citation>
    <scope>NUCLEOTIDE SEQUENCE [LARGE SCALE GENOMIC DNA]</scope>
    <source>
        <strain evidence="11 12">JCM 12763</strain>
    </source>
</reference>
<comment type="subcellular location">
    <subcellularLocation>
        <location evidence="1">Cytoplasm</location>
    </subcellularLocation>
</comment>
<keyword evidence="6" id="KW-0479">Metal-binding</keyword>
<comment type="caution">
    <text evidence="11">The sequence shown here is derived from an EMBL/GenBank/DDBJ whole genome shotgun (WGS) entry which is preliminary data.</text>
</comment>
<organism evidence="11 12">
    <name type="scientific">Ornithinimicrobium kibberense</name>
    <dbReference type="NCBI Taxonomy" id="282060"/>
    <lineage>
        <taxon>Bacteria</taxon>
        <taxon>Bacillati</taxon>
        <taxon>Actinomycetota</taxon>
        <taxon>Actinomycetes</taxon>
        <taxon>Micrococcales</taxon>
        <taxon>Ornithinimicrobiaceae</taxon>
        <taxon>Ornithinimicrobium</taxon>
    </lineage>
</organism>
<comment type="similarity">
    <text evidence="2">Belongs to the Fur family.</text>
</comment>
<protein>
    <submittedName>
        <fullName evidence="11">Fur family transcriptional regulator</fullName>
    </submittedName>
</protein>
<dbReference type="Pfam" id="PF01475">
    <property type="entry name" value="FUR"/>
    <property type="match status" value="1"/>
</dbReference>
<evidence type="ECO:0000256" key="5">
    <source>
        <dbReference type="ARBA" id="ARBA00022491"/>
    </source>
</evidence>
<comment type="subunit">
    <text evidence="3">Homodimer.</text>
</comment>
<gene>
    <name evidence="11" type="ORF">ACFFN0_01160</name>
</gene>
<sequence>MSTSPEEPRRRTTRQQLAVADELGRHNDFCSAQELHARLRERGTRVGLATVYRVLTVMAADGEVDVLRTDEGEARYRRCSTGHHHHLVCRDCGRTVEVAGPGVETWSERVAAEHGFVDVDHTLELFGTCSGCAGPGPGTARTEASG</sequence>
<evidence type="ECO:0000313" key="12">
    <source>
        <dbReference type="Proteomes" id="UP001589613"/>
    </source>
</evidence>
<evidence type="ECO:0000256" key="9">
    <source>
        <dbReference type="ARBA" id="ARBA00023125"/>
    </source>
</evidence>
<keyword evidence="9" id="KW-0238">DNA-binding</keyword>
<evidence type="ECO:0000256" key="7">
    <source>
        <dbReference type="ARBA" id="ARBA00022833"/>
    </source>
</evidence>
<dbReference type="RefSeq" id="WP_075958348.1">
    <property type="nucleotide sequence ID" value="NZ_JBHMAX010000002.1"/>
</dbReference>
<dbReference type="Gene3D" id="1.10.10.10">
    <property type="entry name" value="Winged helix-like DNA-binding domain superfamily/Winged helix DNA-binding domain"/>
    <property type="match status" value="1"/>
</dbReference>
<dbReference type="PANTHER" id="PTHR33202:SF2">
    <property type="entry name" value="FERRIC UPTAKE REGULATION PROTEIN"/>
    <property type="match status" value="1"/>
</dbReference>
<dbReference type="InterPro" id="IPR002481">
    <property type="entry name" value="FUR"/>
</dbReference>
<dbReference type="EMBL" id="JBHMAX010000002">
    <property type="protein sequence ID" value="MFB9730649.1"/>
    <property type="molecule type" value="Genomic_DNA"/>
</dbReference>
<dbReference type="Gene3D" id="3.30.1490.190">
    <property type="match status" value="1"/>
</dbReference>
<keyword evidence="10" id="KW-0804">Transcription</keyword>
<keyword evidence="8" id="KW-0805">Transcription regulation</keyword>
<dbReference type="Proteomes" id="UP001589613">
    <property type="component" value="Unassembled WGS sequence"/>
</dbReference>
<dbReference type="InterPro" id="IPR036388">
    <property type="entry name" value="WH-like_DNA-bd_sf"/>
</dbReference>
<dbReference type="InterPro" id="IPR036390">
    <property type="entry name" value="WH_DNA-bd_sf"/>
</dbReference>
<keyword evidence="4" id="KW-0963">Cytoplasm</keyword>
<accession>A0ABV5UYP4</accession>
<evidence type="ECO:0000256" key="3">
    <source>
        <dbReference type="ARBA" id="ARBA00011738"/>
    </source>
</evidence>
<evidence type="ECO:0000256" key="2">
    <source>
        <dbReference type="ARBA" id="ARBA00007957"/>
    </source>
</evidence>
<evidence type="ECO:0000313" key="11">
    <source>
        <dbReference type="EMBL" id="MFB9730649.1"/>
    </source>
</evidence>
<evidence type="ECO:0000256" key="4">
    <source>
        <dbReference type="ARBA" id="ARBA00022490"/>
    </source>
</evidence>
<keyword evidence="7" id="KW-0862">Zinc</keyword>
<evidence type="ECO:0000256" key="1">
    <source>
        <dbReference type="ARBA" id="ARBA00004496"/>
    </source>
</evidence>
<name>A0ABV5UYP4_9MICO</name>
<dbReference type="SUPFAM" id="SSF46785">
    <property type="entry name" value="Winged helix' DNA-binding domain"/>
    <property type="match status" value="1"/>
</dbReference>
<keyword evidence="12" id="KW-1185">Reference proteome</keyword>